<evidence type="ECO:0000259" key="1">
    <source>
        <dbReference type="Pfam" id="PF02602"/>
    </source>
</evidence>
<dbReference type="Gene3D" id="3.40.50.10090">
    <property type="match status" value="2"/>
</dbReference>
<evidence type="ECO:0000313" key="3">
    <source>
        <dbReference type="EMBL" id="SNY95153.1"/>
    </source>
</evidence>
<dbReference type="AlphaFoldDB" id="A0A285MEK0"/>
<dbReference type="InterPro" id="IPR007569">
    <property type="entry name" value="DUF559"/>
</dbReference>
<dbReference type="Pfam" id="PF04480">
    <property type="entry name" value="DUF559"/>
    <property type="match status" value="1"/>
</dbReference>
<dbReference type="OrthoDB" id="1523900at2"/>
<dbReference type="InterPro" id="IPR047216">
    <property type="entry name" value="Endonuclease_DUF559_bact"/>
</dbReference>
<dbReference type="InterPro" id="IPR011335">
    <property type="entry name" value="Restrct_endonuc-II-like"/>
</dbReference>
<evidence type="ECO:0000313" key="4">
    <source>
        <dbReference type="Proteomes" id="UP000219048"/>
    </source>
</evidence>
<organism evidence="3 4">
    <name type="scientific">Flagellimonas pacifica</name>
    <dbReference type="NCBI Taxonomy" id="1247520"/>
    <lineage>
        <taxon>Bacteria</taxon>
        <taxon>Pseudomonadati</taxon>
        <taxon>Bacteroidota</taxon>
        <taxon>Flavobacteriia</taxon>
        <taxon>Flavobacteriales</taxon>
        <taxon>Flavobacteriaceae</taxon>
        <taxon>Flagellimonas</taxon>
    </lineage>
</organism>
<reference evidence="4" key="1">
    <citation type="submission" date="2017-09" db="EMBL/GenBank/DDBJ databases">
        <authorList>
            <person name="Varghese N."/>
            <person name="Submissions S."/>
        </authorList>
    </citation>
    <scope>NUCLEOTIDE SEQUENCE [LARGE SCALE GENOMIC DNA]</scope>
    <source>
        <strain evidence="4">DSM 25885</strain>
    </source>
</reference>
<dbReference type="Gene3D" id="3.40.960.10">
    <property type="entry name" value="VSR Endonuclease"/>
    <property type="match status" value="1"/>
</dbReference>
<dbReference type="CDD" id="cd06578">
    <property type="entry name" value="HemD"/>
    <property type="match status" value="1"/>
</dbReference>
<protein>
    <submittedName>
        <fullName evidence="3">Uroporphyrinogen-III synthase</fullName>
    </submittedName>
</protein>
<accession>A0A285MEK0</accession>
<dbReference type="InterPro" id="IPR003754">
    <property type="entry name" value="4pyrrol_synth_uPrphyn_synth"/>
</dbReference>
<gene>
    <name evidence="3" type="ORF">SAMN06265377_0819</name>
</gene>
<name>A0A285MEK0_9FLAO</name>
<dbReference type="EMBL" id="OBEH01000001">
    <property type="protein sequence ID" value="SNY95153.1"/>
    <property type="molecule type" value="Genomic_DNA"/>
</dbReference>
<dbReference type="InterPro" id="IPR036108">
    <property type="entry name" value="4pyrrol_syn_uPrphyn_synt_sf"/>
</dbReference>
<dbReference type="CDD" id="cd01038">
    <property type="entry name" value="Endonuclease_DUF559"/>
    <property type="match status" value="1"/>
</dbReference>
<dbReference type="SUPFAM" id="SSF69618">
    <property type="entry name" value="HemD-like"/>
    <property type="match status" value="1"/>
</dbReference>
<sequence>MNKKIQIARLLRKEQTKAEKKLWRYLRNRNFENLKFRRQHPLKEYIVDFFCEEYGIVIELDGEYHNEINQAKKDELRDLHLTELGYIVIRFENKVVFEQVDVLFQAIENAKKKQHEFSIARKQQLKKRSNIRKNHLSPTLSSSRGSKTVLSTKILTPSQKELLLNSGIGFVEYNALEFEFLDIAIPPDYSNLIFTSKNAVKAFLRQSDDSNVLNFHAYCVGEKTKSFLEEKGLKVVKMAQNASELGHFIVKNHRNERFIFLSGNQRRLELPELLEKNNIRYKEVQVYNTHLRPKKFNRVFDGVLFFSPSGIRSCLQENEIGNSWAFCIGATTSLEAKKHTSQIIIANKPTVENVLVQVIKHFKQHD</sequence>
<keyword evidence="4" id="KW-1185">Reference proteome</keyword>
<dbReference type="PANTHER" id="PTHR38590">
    <property type="entry name" value="BLL0828 PROTEIN"/>
    <property type="match status" value="1"/>
</dbReference>
<dbReference type="SUPFAM" id="SSF52980">
    <property type="entry name" value="Restriction endonuclease-like"/>
    <property type="match status" value="1"/>
</dbReference>
<dbReference type="GO" id="GO:0004852">
    <property type="term" value="F:uroporphyrinogen-III synthase activity"/>
    <property type="evidence" value="ECO:0007669"/>
    <property type="project" value="InterPro"/>
</dbReference>
<feature type="domain" description="Tetrapyrrole biosynthesis uroporphyrinogen III synthase" evidence="1">
    <location>
        <begin position="161"/>
        <end position="353"/>
    </location>
</feature>
<dbReference type="Pfam" id="PF02602">
    <property type="entry name" value="HEM4"/>
    <property type="match status" value="1"/>
</dbReference>
<dbReference type="PANTHER" id="PTHR38590:SF1">
    <property type="entry name" value="BLL0828 PROTEIN"/>
    <property type="match status" value="1"/>
</dbReference>
<dbReference type="RefSeq" id="WP_097044480.1">
    <property type="nucleotide sequence ID" value="NZ_OBEH01000001.1"/>
</dbReference>
<dbReference type="GO" id="GO:0033014">
    <property type="term" value="P:tetrapyrrole biosynthetic process"/>
    <property type="evidence" value="ECO:0007669"/>
    <property type="project" value="InterPro"/>
</dbReference>
<dbReference type="Proteomes" id="UP000219048">
    <property type="component" value="Unassembled WGS sequence"/>
</dbReference>
<evidence type="ECO:0000259" key="2">
    <source>
        <dbReference type="Pfam" id="PF04480"/>
    </source>
</evidence>
<feature type="domain" description="DUF559" evidence="2">
    <location>
        <begin position="4"/>
        <end position="108"/>
    </location>
</feature>
<proteinExistence type="predicted"/>